<dbReference type="Gene3D" id="3.40.50.2000">
    <property type="entry name" value="Glycogen Phosphorylase B"/>
    <property type="match status" value="1"/>
</dbReference>
<protein>
    <recommendedName>
        <fullName evidence="3 7">3-deoxy-D-manno-octulosonic acid transferase</fullName>
        <shortName evidence="7">Kdo transferase</shortName>
        <ecNumber evidence="2 7">2.4.99.12</ecNumber>
    </recommendedName>
    <alternativeName>
        <fullName evidence="5 7">Lipid IV(A) 3-deoxy-D-manno-octulosonic acid transferase</fullName>
    </alternativeName>
</protein>
<evidence type="ECO:0000256" key="2">
    <source>
        <dbReference type="ARBA" id="ARBA00012621"/>
    </source>
</evidence>
<evidence type="ECO:0000256" key="1">
    <source>
        <dbReference type="ARBA" id="ARBA00004713"/>
    </source>
</evidence>
<dbReference type="EMBL" id="JBBUTF010000007">
    <property type="protein sequence ID" value="MEK8026198.1"/>
    <property type="molecule type" value="Genomic_DNA"/>
</dbReference>
<dbReference type="EC" id="2.4.99.12" evidence="2 7"/>
<dbReference type="GO" id="GO:0043842">
    <property type="term" value="F:Kdo transferase activity"/>
    <property type="evidence" value="ECO:0007669"/>
    <property type="project" value="UniProtKB-EC"/>
</dbReference>
<dbReference type="Proteomes" id="UP001368500">
    <property type="component" value="Unassembled WGS sequence"/>
</dbReference>
<evidence type="ECO:0000259" key="8">
    <source>
        <dbReference type="Pfam" id="PF04413"/>
    </source>
</evidence>
<accession>A0ABU9B8I9</accession>
<comment type="pathway">
    <text evidence="1 7">Bacterial outer membrane biogenesis; LPS core biosynthesis.</text>
</comment>
<evidence type="ECO:0000313" key="10">
    <source>
        <dbReference type="Proteomes" id="UP001368500"/>
    </source>
</evidence>
<comment type="caution">
    <text evidence="9">The sequence shown here is derived from an EMBL/GenBank/DDBJ whole genome shotgun (WGS) entry which is preliminary data.</text>
</comment>
<evidence type="ECO:0000256" key="3">
    <source>
        <dbReference type="ARBA" id="ARBA00019077"/>
    </source>
</evidence>
<keyword evidence="7" id="KW-0448">Lipopolysaccharide biosynthesis</keyword>
<feature type="domain" description="3-deoxy-D-manno-octulosonic-acid transferase N-terminal" evidence="8">
    <location>
        <begin position="27"/>
        <end position="212"/>
    </location>
</feature>
<comment type="function">
    <text evidence="7">Involved in lipopolysaccharide (LPS) biosynthesis. Catalyzes the transfer of 3-deoxy-D-manno-octulosonate (Kdo) residue(s) from CMP-Kdo to lipid IV(A), the tetraacyldisaccharide-1,4'-bisphosphate precursor of lipid A.</text>
</comment>
<comment type="catalytic activity">
    <reaction evidence="6 7">
        <text>lipid IVA (E. coli) + CMP-3-deoxy-beta-D-manno-octulosonate = alpha-Kdo-(2-&gt;6)-lipid IVA (E. coli) + CMP + H(+)</text>
        <dbReference type="Rhea" id="RHEA:28066"/>
        <dbReference type="ChEBI" id="CHEBI:15378"/>
        <dbReference type="ChEBI" id="CHEBI:58603"/>
        <dbReference type="ChEBI" id="CHEBI:60364"/>
        <dbReference type="ChEBI" id="CHEBI:60377"/>
        <dbReference type="ChEBI" id="CHEBI:85987"/>
        <dbReference type="EC" id="2.4.99.12"/>
    </reaction>
</comment>
<name>A0ABU9B8I9_9BURK</name>
<dbReference type="PANTHER" id="PTHR42755">
    <property type="entry name" value="3-DEOXY-MANNO-OCTULOSONATE CYTIDYLYLTRANSFERASE"/>
    <property type="match status" value="1"/>
</dbReference>
<evidence type="ECO:0000313" key="9">
    <source>
        <dbReference type="EMBL" id="MEK8026198.1"/>
    </source>
</evidence>
<keyword evidence="10" id="KW-1185">Reference proteome</keyword>
<gene>
    <name evidence="9" type="ORF">AACH11_09530</name>
</gene>
<evidence type="ECO:0000256" key="7">
    <source>
        <dbReference type="RuleBase" id="RU365103"/>
    </source>
</evidence>
<comment type="subcellular location">
    <subcellularLocation>
        <location evidence="7">Cell membrane</location>
    </subcellularLocation>
</comment>
<keyword evidence="7" id="KW-1003">Cell membrane</keyword>
<dbReference type="Gene3D" id="3.40.50.11720">
    <property type="entry name" value="3-Deoxy-D-manno-octulosonic-acid transferase, N-terminal domain"/>
    <property type="match status" value="1"/>
</dbReference>
<evidence type="ECO:0000256" key="4">
    <source>
        <dbReference type="ARBA" id="ARBA00022679"/>
    </source>
</evidence>
<organism evidence="9 10">
    <name type="scientific">Pseudaquabacterium rugosum</name>
    <dbReference type="NCBI Taxonomy" id="2984194"/>
    <lineage>
        <taxon>Bacteria</taxon>
        <taxon>Pseudomonadati</taxon>
        <taxon>Pseudomonadota</taxon>
        <taxon>Betaproteobacteria</taxon>
        <taxon>Burkholderiales</taxon>
        <taxon>Sphaerotilaceae</taxon>
        <taxon>Pseudaquabacterium</taxon>
    </lineage>
</organism>
<dbReference type="PANTHER" id="PTHR42755:SF1">
    <property type="entry name" value="3-DEOXY-D-MANNO-OCTULOSONIC ACID TRANSFERASE, MITOCHONDRIAL-RELATED"/>
    <property type="match status" value="1"/>
</dbReference>
<dbReference type="InterPro" id="IPR038107">
    <property type="entry name" value="Glycos_transf_N_sf"/>
</dbReference>
<keyword evidence="4 7" id="KW-0808">Transferase</keyword>
<keyword evidence="7" id="KW-0472">Membrane</keyword>
<reference evidence="9 10" key="1">
    <citation type="submission" date="2024-04" db="EMBL/GenBank/DDBJ databases">
        <title>Novel species of the genus Ideonella isolated from streams.</title>
        <authorList>
            <person name="Lu H."/>
        </authorList>
    </citation>
    <scope>NUCLEOTIDE SEQUENCE [LARGE SCALE GENOMIC DNA]</scope>
    <source>
        <strain evidence="9 10">BYS139W</strain>
    </source>
</reference>
<dbReference type="RefSeq" id="WP_341374085.1">
    <property type="nucleotide sequence ID" value="NZ_JBBUTF010000007.1"/>
</dbReference>
<proteinExistence type="inferred from homology"/>
<evidence type="ECO:0000256" key="6">
    <source>
        <dbReference type="ARBA" id="ARBA00049183"/>
    </source>
</evidence>
<dbReference type="Pfam" id="PF04413">
    <property type="entry name" value="Glycos_transf_N"/>
    <property type="match status" value="1"/>
</dbReference>
<keyword evidence="9" id="KW-0328">Glycosyltransferase</keyword>
<sequence length="458" mass="48288">MALRLATPAYLLRLWRRGTAEPGYRSHLGERLGLYGDRTRPAAGAIWVHAVSLGETRAAQPLVEALRAAHPGRALLLTHGTATGREAGAALLQAVAGRVGAHADDRQAWLPYDTPGAVRRFLRWQRPSVGVLMETELWPALMHAAERQGLPVVLANARLSARSARKGERLRALLHPAAARLSRVLAQTAADAQRLRAAGARDVQVAGNLKYDLDPPPALLALGRHWRDAIAAPRPVVLAASTREGEEAPLLAAWQAALRARPAAAPRPLLLLVPRHPQRFDEVAALVRQQGLTLERRSAWKPTPSAVPAEPSAAIAQPLRDVLAERGQPPAEALAADVWLGDSLGEMPLYYASAQAALLGGSFAPLGGQNLIEAAACGCPLVMGPHTFNFEQAAEDSLAAGASQRVDGIEAGVAAALALAVAADRPSWEARARDFAAAHRGAARRMAAAIVPGAAGAV</sequence>
<evidence type="ECO:0000256" key="5">
    <source>
        <dbReference type="ARBA" id="ARBA00031445"/>
    </source>
</evidence>
<dbReference type="InterPro" id="IPR007507">
    <property type="entry name" value="Glycos_transf_N"/>
</dbReference>
<comment type="similarity">
    <text evidence="7">Belongs to the glycosyltransferase group 1 family.</text>
</comment>
<dbReference type="InterPro" id="IPR039901">
    <property type="entry name" value="Kdotransferase"/>
</dbReference>